<dbReference type="PROSITE" id="PS51220">
    <property type="entry name" value="NIDO"/>
    <property type="match status" value="1"/>
</dbReference>
<feature type="transmembrane region" description="Helical" evidence="15">
    <location>
        <begin position="6"/>
        <end position="27"/>
    </location>
</feature>
<dbReference type="FunFam" id="2.40.70.10:FF:000007">
    <property type="entry name" value="Beta-secretase 1"/>
    <property type="match status" value="1"/>
</dbReference>
<evidence type="ECO:0000256" key="6">
    <source>
        <dbReference type="ARBA" id="ARBA00022750"/>
    </source>
</evidence>
<sequence length="979" mass="113218">MVTKLLIYPFIAIRLHLSFCNNHILFLSIHMVLISEKKISFFFLLLSFFFFFLFSFFFLSFFFFFLFFFLFSFFFLSFFFLFLSFSFFFFLFLSFFFLFLSFFFFFFLFLFFLSFFLSFLSFSFFFLFFSFFLFFFLFLFLFSFFFLSFFFLFLFFFFLFLFFFFSFSFFLSFSFFFLSFFFFFFLFSFFFFLFSFFFSFFLFFFFFLFFLSFSFFFFFFLSFFFLHYSFLMYFRLNVLVDTGSSNFAIAAAPNNLITVYFHRKLSSTYESQDITVEVPYTQGKWKGILGSDMVTLNGASNITVRANLACITESSNFFINGSNWQGILGLAYADIARPDSSVQPYFDTVVQDTGIPNMFSMQLCGTNSLSAPEDNFETGGTLVLGNIDETMYQEPIYYTPIQRTSYYEVLITDIQINGTSLGLDCKEYNFDKTIVDSGTTNLRLPYTVFQAVVDKLKQAVWVVNQRPPNMFWKGEDMLCRKNSDVPFNSFPTITIAMATGNNSEFHLVIPPHQYLRAVGDASTSTNNGDCFKFAIAGSDSGTVIGAVIMEGYYIIFDRANKSIGFAETTCQVQNSQTIKSKIQGPFVSKVNTSTCLFKTMEPNDTSLLNVAYILAGICGLCAIPLIADQELELLTPYGQAEKDKGIQIQEMSIVNTFTVHLDVPFKFTGRIYDTINLTKNGVITLGGVHPEDPQKASWENIPQALPLTTAYPLIAAYWTNPQITEHGDLWFQQTMDKKKLEGIKRKVQCLYPQNKDLVAKWAFIATWENITSSTDLLTVTNTFQIVLVNIEDYSYVLFQYGNLTWTSWKMPDNKTDENKIQSAVAGYNGGDGISYSMLPGSTSKEISKIQYESNVNVSGLWIFRIDQSQEPCVHKGLAVMLLLVVLLSLLAGITLGLLLAWCFWKWKHKLNDYEDLDSETSNSKRRKSGSPESSENLFILPKEVSSVTMTQMYTSHAEVDPQNEPQEVPRRKITVIKKH</sequence>
<gene>
    <name evidence="18" type="ORF">SPHA_26208</name>
</gene>
<feature type="domain" description="Peptidase A1" evidence="17">
    <location>
        <begin position="224"/>
        <end position="566"/>
    </location>
</feature>
<dbReference type="PRINTS" id="PR01816">
    <property type="entry name" value="BACE1"/>
</dbReference>
<dbReference type="InterPro" id="IPR009119">
    <property type="entry name" value="BACE"/>
</dbReference>
<comment type="similarity">
    <text evidence="2 13">Belongs to the peptidase A1 family.</text>
</comment>
<evidence type="ECO:0000256" key="2">
    <source>
        <dbReference type="ARBA" id="ARBA00007447"/>
    </source>
</evidence>
<dbReference type="InterPro" id="IPR003886">
    <property type="entry name" value="NIDO_dom"/>
</dbReference>
<feature type="disulfide bond" evidence="12">
    <location>
        <begin position="479"/>
        <end position="530"/>
    </location>
</feature>
<evidence type="ECO:0000256" key="11">
    <source>
        <dbReference type="PIRSR" id="PIRSR601461-1"/>
    </source>
</evidence>
<accession>A0A812BZ11</accession>
<dbReference type="GO" id="GO:0050435">
    <property type="term" value="P:amyloid-beta metabolic process"/>
    <property type="evidence" value="ECO:0007669"/>
    <property type="project" value="TreeGrafter"/>
</dbReference>
<keyword evidence="8 15" id="KW-1133">Transmembrane helix</keyword>
<keyword evidence="12" id="KW-1015">Disulfide bond</keyword>
<dbReference type="GO" id="GO:0005886">
    <property type="term" value="C:plasma membrane"/>
    <property type="evidence" value="ECO:0007669"/>
    <property type="project" value="TreeGrafter"/>
</dbReference>
<keyword evidence="6 13" id="KW-0064">Aspartyl protease</keyword>
<comment type="caution">
    <text evidence="18">The sequence shown here is derived from an EMBL/GenBank/DDBJ whole genome shotgun (WGS) entry which is preliminary data.</text>
</comment>
<dbReference type="PROSITE" id="PS51767">
    <property type="entry name" value="PEPTIDASE_A1"/>
    <property type="match status" value="1"/>
</dbReference>
<evidence type="ECO:0000259" key="16">
    <source>
        <dbReference type="PROSITE" id="PS51220"/>
    </source>
</evidence>
<keyword evidence="7 13" id="KW-0378">Hydrolase</keyword>
<dbReference type="PRINTS" id="PR01815">
    <property type="entry name" value="BACEFAMILY"/>
</dbReference>
<keyword evidence="4 15" id="KW-0812">Transmembrane</keyword>
<keyword evidence="10" id="KW-0865">Zymogen</keyword>
<evidence type="ECO:0000256" key="12">
    <source>
        <dbReference type="PIRSR" id="PIRSR601461-2"/>
    </source>
</evidence>
<keyword evidence="5" id="KW-0732">Signal</keyword>
<dbReference type="InterPro" id="IPR001969">
    <property type="entry name" value="Aspartic_peptidase_AS"/>
</dbReference>
<dbReference type="Proteomes" id="UP000597762">
    <property type="component" value="Unassembled WGS sequence"/>
</dbReference>
<dbReference type="SMART" id="SM00539">
    <property type="entry name" value="NIDO"/>
    <property type="match status" value="1"/>
</dbReference>
<evidence type="ECO:0000313" key="19">
    <source>
        <dbReference type="Proteomes" id="UP000597762"/>
    </source>
</evidence>
<feature type="active site" evidence="11">
    <location>
        <position position="241"/>
    </location>
</feature>
<dbReference type="PROSITE" id="PS00141">
    <property type="entry name" value="ASP_PROTEASE"/>
    <property type="match status" value="1"/>
</dbReference>
<evidence type="ECO:0000256" key="7">
    <source>
        <dbReference type="ARBA" id="ARBA00022801"/>
    </source>
</evidence>
<dbReference type="GO" id="GO:0005802">
    <property type="term" value="C:trans-Golgi network"/>
    <property type="evidence" value="ECO:0007669"/>
    <property type="project" value="TreeGrafter"/>
</dbReference>
<dbReference type="InterPro" id="IPR001461">
    <property type="entry name" value="Aspartic_peptidase_A1"/>
</dbReference>
<comment type="subcellular location">
    <subcellularLocation>
        <location evidence="1">Membrane</location>
        <topology evidence="1">Single-pass type I membrane protein</topology>
    </subcellularLocation>
</comment>
<dbReference type="InterPro" id="IPR021109">
    <property type="entry name" value="Peptidase_aspartic_dom_sf"/>
</dbReference>
<evidence type="ECO:0000256" key="9">
    <source>
        <dbReference type="ARBA" id="ARBA00023136"/>
    </source>
</evidence>
<dbReference type="InterPro" id="IPR033121">
    <property type="entry name" value="PEPTIDASE_A1"/>
</dbReference>
<dbReference type="EMBL" id="CAHIKZ030001001">
    <property type="protein sequence ID" value="CAE1248580.1"/>
    <property type="molecule type" value="Genomic_DNA"/>
</dbReference>
<dbReference type="AlphaFoldDB" id="A0A812BZ11"/>
<feature type="transmembrane region" description="Helical" evidence="15">
    <location>
        <begin position="201"/>
        <end position="225"/>
    </location>
</feature>
<evidence type="ECO:0000256" key="4">
    <source>
        <dbReference type="ARBA" id="ARBA00022692"/>
    </source>
</evidence>
<feature type="transmembrane region" description="Helical" evidence="15">
    <location>
        <begin position="175"/>
        <end position="194"/>
    </location>
</feature>
<dbReference type="Pfam" id="PF00026">
    <property type="entry name" value="Asp"/>
    <property type="match status" value="1"/>
</dbReference>
<feature type="transmembrane region" description="Helical" evidence="15">
    <location>
        <begin position="90"/>
        <end position="113"/>
    </location>
</feature>
<feature type="active site" evidence="11">
    <location>
        <position position="436"/>
    </location>
</feature>
<dbReference type="GO" id="GO:0004190">
    <property type="term" value="F:aspartic-type endopeptidase activity"/>
    <property type="evidence" value="ECO:0007669"/>
    <property type="project" value="UniProtKB-KW"/>
</dbReference>
<keyword evidence="19" id="KW-1185">Reference proteome</keyword>
<evidence type="ECO:0000256" key="3">
    <source>
        <dbReference type="ARBA" id="ARBA00022670"/>
    </source>
</evidence>
<dbReference type="PANTHER" id="PTHR47965">
    <property type="entry name" value="ASPARTYL PROTEASE-RELATED"/>
    <property type="match status" value="1"/>
</dbReference>
<dbReference type="GO" id="GO:0005768">
    <property type="term" value="C:endosome"/>
    <property type="evidence" value="ECO:0007669"/>
    <property type="project" value="TreeGrafter"/>
</dbReference>
<feature type="transmembrane region" description="Helical" evidence="15">
    <location>
        <begin position="64"/>
        <end position="83"/>
    </location>
</feature>
<name>A0A812BZ11_ACAPH</name>
<proteinExistence type="inferred from homology"/>
<dbReference type="GO" id="GO:0006509">
    <property type="term" value="P:membrane protein ectodomain proteolysis"/>
    <property type="evidence" value="ECO:0007669"/>
    <property type="project" value="TreeGrafter"/>
</dbReference>
<evidence type="ECO:0000313" key="18">
    <source>
        <dbReference type="EMBL" id="CAE1248580.1"/>
    </source>
</evidence>
<keyword evidence="3 13" id="KW-0645">Protease</keyword>
<evidence type="ECO:0000256" key="10">
    <source>
        <dbReference type="ARBA" id="ARBA00023145"/>
    </source>
</evidence>
<dbReference type="PRINTS" id="PR00792">
    <property type="entry name" value="PEPSIN"/>
</dbReference>
<reference evidence="18" key="1">
    <citation type="submission" date="2021-01" db="EMBL/GenBank/DDBJ databases">
        <authorList>
            <person name="Li R."/>
            <person name="Bekaert M."/>
        </authorList>
    </citation>
    <scope>NUCLEOTIDE SEQUENCE</scope>
    <source>
        <strain evidence="18">Farmed</strain>
    </source>
</reference>
<feature type="domain" description="NIDO" evidence="16">
    <location>
        <begin position="712"/>
        <end position="868"/>
    </location>
</feature>
<evidence type="ECO:0000256" key="5">
    <source>
        <dbReference type="ARBA" id="ARBA00022729"/>
    </source>
</evidence>
<feature type="transmembrane region" description="Helical" evidence="15">
    <location>
        <begin position="149"/>
        <end position="169"/>
    </location>
</feature>
<dbReference type="Pfam" id="PF06119">
    <property type="entry name" value="NIDO"/>
    <property type="match status" value="1"/>
</dbReference>
<evidence type="ECO:0000256" key="15">
    <source>
        <dbReference type="SAM" id="Phobius"/>
    </source>
</evidence>
<dbReference type="OrthoDB" id="2747330at2759"/>
<dbReference type="InterPro" id="IPR009120">
    <property type="entry name" value="BACE1"/>
</dbReference>
<evidence type="ECO:0000256" key="8">
    <source>
        <dbReference type="ARBA" id="ARBA00022989"/>
    </source>
</evidence>
<evidence type="ECO:0000259" key="17">
    <source>
        <dbReference type="PROSITE" id="PS51767"/>
    </source>
</evidence>
<dbReference type="GO" id="GO:0007160">
    <property type="term" value="P:cell-matrix adhesion"/>
    <property type="evidence" value="ECO:0007669"/>
    <property type="project" value="InterPro"/>
</dbReference>
<dbReference type="PANTHER" id="PTHR47965:SF12">
    <property type="entry name" value="ASPARTIC PROTEINASE 3-RELATED"/>
    <property type="match status" value="1"/>
</dbReference>
<evidence type="ECO:0000256" key="14">
    <source>
        <dbReference type="SAM" id="MobiDB-lite"/>
    </source>
</evidence>
<feature type="region of interest" description="Disordered" evidence="14">
    <location>
        <begin position="954"/>
        <end position="979"/>
    </location>
</feature>
<protein>
    <submittedName>
        <fullName evidence="18">BACE1</fullName>
        <ecNumber evidence="18">3.4.23.46</ecNumber>
    </submittedName>
</protein>
<feature type="transmembrane region" description="Helical" evidence="15">
    <location>
        <begin position="877"/>
        <end position="904"/>
    </location>
</feature>
<feature type="transmembrane region" description="Helical" evidence="15">
    <location>
        <begin position="39"/>
        <end position="58"/>
    </location>
</feature>
<dbReference type="SUPFAM" id="SSF50630">
    <property type="entry name" value="Acid proteases"/>
    <property type="match status" value="1"/>
</dbReference>
<keyword evidence="9 15" id="KW-0472">Membrane</keyword>
<dbReference type="EC" id="3.4.23.46" evidence="18"/>
<organism evidence="18 19">
    <name type="scientific">Acanthosepion pharaonis</name>
    <name type="common">Pharaoh cuttlefish</name>
    <name type="synonym">Sepia pharaonis</name>
    <dbReference type="NCBI Taxonomy" id="158019"/>
    <lineage>
        <taxon>Eukaryota</taxon>
        <taxon>Metazoa</taxon>
        <taxon>Spiralia</taxon>
        <taxon>Lophotrochozoa</taxon>
        <taxon>Mollusca</taxon>
        <taxon>Cephalopoda</taxon>
        <taxon>Coleoidea</taxon>
        <taxon>Decapodiformes</taxon>
        <taxon>Sepiida</taxon>
        <taxon>Sepiina</taxon>
        <taxon>Sepiidae</taxon>
        <taxon>Acanthosepion</taxon>
    </lineage>
</organism>
<feature type="transmembrane region" description="Helical" evidence="15">
    <location>
        <begin position="119"/>
        <end position="142"/>
    </location>
</feature>
<dbReference type="Gene3D" id="2.40.70.10">
    <property type="entry name" value="Acid Proteases"/>
    <property type="match status" value="2"/>
</dbReference>
<evidence type="ECO:0000256" key="13">
    <source>
        <dbReference type="RuleBase" id="RU000454"/>
    </source>
</evidence>
<evidence type="ECO:0000256" key="1">
    <source>
        <dbReference type="ARBA" id="ARBA00004479"/>
    </source>
</evidence>